<protein>
    <recommendedName>
        <fullName evidence="4">histidine kinase</fullName>
        <ecNumber evidence="4">2.7.13.3</ecNumber>
    </recommendedName>
</protein>
<dbReference type="InterPro" id="IPR052023">
    <property type="entry name" value="Histidine_kinase_KdpD"/>
</dbReference>
<sequence>MAGGGAVRGAVGRRGTLRVHLGAAPGVGTTVAMLEEGRRRRARGTDVVVGWVEDHGRPYTRQAVGDLPVVPGRTVRHRGPDVTELDTDAVLARAPEVALVDELAHTNPAGSPRPRRYQDVQVLLDAGIDVVTTLDVQQLESLRDVVAAITGVRQDETVPDEVVRSAAAVELVDRSPEALRGRLAYGHVFPAERVDAAQGHFREGTLTALRELALLWLADRVDEGLGRYRAEHGIAQTWPARERTVVALSGGPEGELLLRRGARIAGAAAGRSMVAVHVLRTDGGLGARPAELERQRQLTQELGGTLHLLVGDDVPATVLSFARRVNGTQIVVGASGHGRWVSLLRPSTVSAVIRGSGDVDVHVVTHPAHRTARSPLARLRRLAAAVRRARPATRSWLSWAAALLTPPVLAAAMWPGRSALDLTTQMLVFLLGVLAVGLTSTVAAATVSALLAGLLVNVLFTPPIGSLTIALPRNAFALAVFVVTAVVVASTVSRSARRARAAAGGRAEAQLLATTAVDVAEAADPLRAVLDRVRAGFGMTGAALVAAPGDPRPPGEVAGGADAAVLAGSGRVPDGLAAPDVVAATGTGHRLVAWGRPLPAEEHRLLETLATQAVVAADRVRDRRDAAEASRLKASDSVRTAVLAALSHDLRTPLATIKASVSGLADRSVHWLPADRDELLDTAAEAVDQLDDLVRNLLDQSRLDTGVLAPVLAPVSVDEVVHRALLGLAHHGPPGAPAVDVAIPDDLPLVTTDAGLLERVLANVVANAVRHSPPHVPVRIRAALVGTGGGRSVVLRVADRGPGVPEHDRGRMFRPFQRLGDVPAGSGIGLGLAVARGLAEAVGVTIDAEGTPGGGLTMVLTVPVDAAPAGPGGPAEAAR</sequence>
<accession>A0A917T8K4</accession>
<dbReference type="InterPro" id="IPR038318">
    <property type="entry name" value="KdpD_sf"/>
</dbReference>
<dbReference type="Proteomes" id="UP000655208">
    <property type="component" value="Unassembled WGS sequence"/>
</dbReference>
<keyword evidence="8" id="KW-0547">Nucleotide-binding</keyword>
<dbReference type="InterPro" id="IPR036890">
    <property type="entry name" value="HATPase_C_sf"/>
</dbReference>
<dbReference type="Pfam" id="PF00512">
    <property type="entry name" value="HisKA"/>
    <property type="match status" value="1"/>
</dbReference>
<dbReference type="Pfam" id="PF02518">
    <property type="entry name" value="HATPase_c"/>
    <property type="match status" value="1"/>
</dbReference>
<dbReference type="Pfam" id="PF02702">
    <property type="entry name" value="KdpD"/>
    <property type="match status" value="1"/>
</dbReference>
<dbReference type="InterPro" id="IPR004358">
    <property type="entry name" value="Sig_transdc_His_kin-like_C"/>
</dbReference>
<dbReference type="Gene3D" id="3.40.50.620">
    <property type="entry name" value="HUPs"/>
    <property type="match status" value="1"/>
</dbReference>
<dbReference type="InterPro" id="IPR003661">
    <property type="entry name" value="HisK_dim/P_dom"/>
</dbReference>
<dbReference type="InterPro" id="IPR003594">
    <property type="entry name" value="HATPase_dom"/>
</dbReference>
<evidence type="ECO:0000256" key="3">
    <source>
        <dbReference type="ARBA" id="ARBA00004236"/>
    </source>
</evidence>
<feature type="transmembrane region" description="Helical" evidence="14">
    <location>
        <begin position="426"/>
        <end position="455"/>
    </location>
</feature>
<dbReference type="SUPFAM" id="SSF55874">
    <property type="entry name" value="ATPase domain of HSP90 chaperone/DNA topoisomerase II/histidine kinase"/>
    <property type="match status" value="1"/>
</dbReference>
<evidence type="ECO:0000256" key="1">
    <source>
        <dbReference type="ARBA" id="ARBA00000085"/>
    </source>
</evidence>
<keyword evidence="9 16" id="KW-0418">Kinase</keyword>
<dbReference type="GO" id="GO:0000155">
    <property type="term" value="F:phosphorelay sensor kinase activity"/>
    <property type="evidence" value="ECO:0007669"/>
    <property type="project" value="InterPro"/>
</dbReference>
<dbReference type="Gene3D" id="1.20.120.620">
    <property type="entry name" value="Backbone structure of the membrane domain of e. Coli histidine kinase receptor kdpd"/>
    <property type="match status" value="1"/>
</dbReference>
<evidence type="ECO:0000256" key="6">
    <source>
        <dbReference type="ARBA" id="ARBA00022679"/>
    </source>
</evidence>
<dbReference type="PROSITE" id="PS50109">
    <property type="entry name" value="HIS_KIN"/>
    <property type="match status" value="1"/>
</dbReference>
<keyword evidence="11 14" id="KW-1133">Transmembrane helix</keyword>
<dbReference type="GO" id="GO:0005886">
    <property type="term" value="C:plasma membrane"/>
    <property type="evidence" value="ECO:0007669"/>
    <property type="project" value="UniProtKB-SubCell"/>
</dbReference>
<dbReference type="GO" id="GO:0005524">
    <property type="term" value="F:ATP binding"/>
    <property type="evidence" value="ECO:0007669"/>
    <property type="project" value="UniProtKB-KW"/>
</dbReference>
<dbReference type="SUPFAM" id="SSF52402">
    <property type="entry name" value="Adenine nucleotide alpha hydrolases-like"/>
    <property type="match status" value="1"/>
</dbReference>
<dbReference type="AlphaFoldDB" id="A0A917T8K4"/>
<evidence type="ECO:0000256" key="12">
    <source>
        <dbReference type="ARBA" id="ARBA00023012"/>
    </source>
</evidence>
<evidence type="ECO:0000256" key="7">
    <source>
        <dbReference type="ARBA" id="ARBA00022692"/>
    </source>
</evidence>
<comment type="catalytic activity">
    <reaction evidence="1">
        <text>ATP + protein L-histidine = ADP + protein N-phospho-L-histidine.</text>
        <dbReference type="EC" id="2.7.13.3"/>
    </reaction>
</comment>
<dbReference type="InterPro" id="IPR005467">
    <property type="entry name" value="His_kinase_dom"/>
</dbReference>
<dbReference type="InterPro" id="IPR036097">
    <property type="entry name" value="HisK_dim/P_sf"/>
</dbReference>
<dbReference type="Gene3D" id="3.40.50.300">
    <property type="entry name" value="P-loop containing nucleotide triphosphate hydrolases"/>
    <property type="match status" value="1"/>
</dbReference>
<dbReference type="CDD" id="cd00075">
    <property type="entry name" value="HATPase"/>
    <property type="match status" value="1"/>
</dbReference>
<keyword evidence="7 14" id="KW-0812">Transmembrane</keyword>
<dbReference type="InterPro" id="IPR027417">
    <property type="entry name" value="P-loop_NTPase"/>
</dbReference>
<dbReference type="CDD" id="cd00082">
    <property type="entry name" value="HisKA"/>
    <property type="match status" value="1"/>
</dbReference>
<dbReference type="SUPFAM" id="SSF47384">
    <property type="entry name" value="Homodimeric domain of signal transducing histidine kinase"/>
    <property type="match status" value="1"/>
</dbReference>
<dbReference type="SMART" id="SM00387">
    <property type="entry name" value="HATPase_c"/>
    <property type="match status" value="1"/>
</dbReference>
<evidence type="ECO:0000256" key="14">
    <source>
        <dbReference type="SAM" id="Phobius"/>
    </source>
</evidence>
<organism evidence="16 17">
    <name type="scientific">Nakamurella endophytica</name>
    <dbReference type="NCBI Taxonomy" id="1748367"/>
    <lineage>
        <taxon>Bacteria</taxon>
        <taxon>Bacillati</taxon>
        <taxon>Actinomycetota</taxon>
        <taxon>Actinomycetes</taxon>
        <taxon>Nakamurellales</taxon>
        <taxon>Nakamurellaceae</taxon>
        <taxon>Nakamurella</taxon>
    </lineage>
</organism>
<comment type="subcellular location">
    <subcellularLocation>
        <location evidence="3">Cell membrane</location>
    </subcellularLocation>
    <subcellularLocation>
        <location evidence="2">Membrane</location>
        <topology evidence="2">Multi-pass membrane protein</topology>
    </subcellularLocation>
</comment>
<evidence type="ECO:0000256" key="5">
    <source>
        <dbReference type="ARBA" id="ARBA00022553"/>
    </source>
</evidence>
<evidence type="ECO:0000313" key="16">
    <source>
        <dbReference type="EMBL" id="GGM13619.1"/>
    </source>
</evidence>
<feature type="transmembrane region" description="Helical" evidence="14">
    <location>
        <begin position="475"/>
        <end position="492"/>
    </location>
</feature>
<feature type="domain" description="Histidine kinase" evidence="15">
    <location>
        <begin position="645"/>
        <end position="866"/>
    </location>
</feature>
<evidence type="ECO:0000256" key="11">
    <source>
        <dbReference type="ARBA" id="ARBA00022989"/>
    </source>
</evidence>
<evidence type="ECO:0000256" key="8">
    <source>
        <dbReference type="ARBA" id="ARBA00022741"/>
    </source>
</evidence>
<evidence type="ECO:0000256" key="13">
    <source>
        <dbReference type="ARBA" id="ARBA00023136"/>
    </source>
</evidence>
<reference evidence="16" key="1">
    <citation type="journal article" date="2014" name="Int. J. Syst. Evol. Microbiol.">
        <title>Complete genome sequence of Corynebacterium casei LMG S-19264T (=DSM 44701T), isolated from a smear-ripened cheese.</title>
        <authorList>
            <consortium name="US DOE Joint Genome Institute (JGI-PGF)"/>
            <person name="Walter F."/>
            <person name="Albersmeier A."/>
            <person name="Kalinowski J."/>
            <person name="Ruckert C."/>
        </authorList>
    </citation>
    <scope>NUCLEOTIDE SEQUENCE</scope>
    <source>
        <strain evidence="16">CGMCC 4.7308</strain>
    </source>
</reference>
<dbReference type="SMART" id="SM00388">
    <property type="entry name" value="HisKA"/>
    <property type="match status" value="1"/>
</dbReference>
<evidence type="ECO:0000256" key="10">
    <source>
        <dbReference type="ARBA" id="ARBA00022840"/>
    </source>
</evidence>
<dbReference type="EMBL" id="BMNA01000011">
    <property type="protein sequence ID" value="GGM13619.1"/>
    <property type="molecule type" value="Genomic_DNA"/>
</dbReference>
<evidence type="ECO:0000259" key="15">
    <source>
        <dbReference type="PROSITE" id="PS50109"/>
    </source>
</evidence>
<keyword evidence="12" id="KW-0902">Two-component regulatory system</keyword>
<evidence type="ECO:0000313" key="17">
    <source>
        <dbReference type="Proteomes" id="UP000655208"/>
    </source>
</evidence>
<evidence type="ECO:0000256" key="2">
    <source>
        <dbReference type="ARBA" id="ARBA00004141"/>
    </source>
</evidence>
<dbReference type="PANTHER" id="PTHR45569:SF1">
    <property type="entry name" value="SENSOR PROTEIN KDPD"/>
    <property type="match status" value="1"/>
</dbReference>
<feature type="transmembrane region" description="Helical" evidence="14">
    <location>
        <begin position="396"/>
        <end position="414"/>
    </location>
</feature>
<gene>
    <name evidence="16" type="ORF">GCM10011594_36900</name>
</gene>
<keyword evidence="10" id="KW-0067">ATP-binding</keyword>
<dbReference type="Gene3D" id="1.10.287.130">
    <property type="match status" value="1"/>
</dbReference>
<keyword evidence="13 14" id="KW-0472">Membrane</keyword>
<keyword evidence="6" id="KW-0808">Transferase</keyword>
<proteinExistence type="predicted"/>
<evidence type="ECO:0000256" key="4">
    <source>
        <dbReference type="ARBA" id="ARBA00012438"/>
    </source>
</evidence>
<name>A0A917T8K4_9ACTN</name>
<evidence type="ECO:0000256" key="9">
    <source>
        <dbReference type="ARBA" id="ARBA00022777"/>
    </source>
</evidence>
<dbReference type="Pfam" id="PF13493">
    <property type="entry name" value="DUF4118"/>
    <property type="match status" value="1"/>
</dbReference>
<dbReference type="EC" id="2.7.13.3" evidence="4"/>
<keyword evidence="17" id="KW-1185">Reference proteome</keyword>
<dbReference type="InterPro" id="IPR025201">
    <property type="entry name" value="KdpD_TM"/>
</dbReference>
<dbReference type="PANTHER" id="PTHR45569">
    <property type="entry name" value="SENSOR PROTEIN KDPD"/>
    <property type="match status" value="1"/>
</dbReference>
<comment type="caution">
    <text evidence="16">The sequence shown here is derived from an EMBL/GenBank/DDBJ whole genome shotgun (WGS) entry which is preliminary data.</text>
</comment>
<dbReference type="InterPro" id="IPR014729">
    <property type="entry name" value="Rossmann-like_a/b/a_fold"/>
</dbReference>
<dbReference type="Gene3D" id="3.30.565.10">
    <property type="entry name" value="Histidine kinase-like ATPase, C-terminal domain"/>
    <property type="match status" value="1"/>
</dbReference>
<dbReference type="InterPro" id="IPR003852">
    <property type="entry name" value="Sig_transdc_His_kinase_KdpD_N"/>
</dbReference>
<reference evidence="16" key="2">
    <citation type="submission" date="2020-09" db="EMBL/GenBank/DDBJ databases">
        <authorList>
            <person name="Sun Q."/>
            <person name="Zhou Y."/>
        </authorList>
    </citation>
    <scope>NUCLEOTIDE SEQUENCE</scope>
    <source>
        <strain evidence="16">CGMCC 4.7308</strain>
    </source>
</reference>
<dbReference type="PRINTS" id="PR00344">
    <property type="entry name" value="BCTRLSENSOR"/>
</dbReference>
<keyword evidence="5" id="KW-0597">Phosphoprotein</keyword>